<sequence length="249" mass="27655">MTDVSSTIYEASNGRKEHRIKIMKSVREQLSFDTSERYFAVPVVDRSGFDFDDYEIKLVPHACVASGAGKHFYYDQASETHQPAFLVTQHHRIEALPGSIDLPEGEFNATVVDDTIFLQLVTEEEVVDVPDAPATETVPGSVGSDVEVVNDVVRFTNVEKKPKMHLPRAFINLLGEHGRQLRFVYSLVGTVLTVSTRPQGPATESSSYVRLESKTLLPIPDVAVDAENWYPATMRALSTDLWSISVDLA</sequence>
<name>A0AAU7VGE4_9CAUD</name>
<organism evidence="1">
    <name type="scientific">Dinoroseobacter phage vB_DshS_R26L</name>
    <dbReference type="NCBI Taxonomy" id="3161158"/>
    <lineage>
        <taxon>Viruses</taxon>
        <taxon>Duplodnaviria</taxon>
        <taxon>Heunggongvirae</taxon>
        <taxon>Uroviricota</taxon>
        <taxon>Caudoviricetes</taxon>
        <taxon>Nanhaivirus</taxon>
    </lineage>
</organism>
<gene>
    <name evidence="1" type="ORF">vBDshSR26L_43</name>
</gene>
<dbReference type="EMBL" id="PP882867">
    <property type="protein sequence ID" value="XBW75358.1"/>
    <property type="molecule type" value="Genomic_DNA"/>
</dbReference>
<accession>A0AAU7VGE4</accession>
<evidence type="ECO:0008006" key="2">
    <source>
        <dbReference type="Google" id="ProtNLM"/>
    </source>
</evidence>
<reference evidence="1" key="1">
    <citation type="submission" date="2024-06" db="EMBL/GenBank/DDBJ databases">
        <authorList>
            <person name="Lu L."/>
            <person name="Wei N."/>
            <person name="Zhang R."/>
        </authorList>
    </citation>
    <scope>NUCLEOTIDE SEQUENCE</scope>
</reference>
<proteinExistence type="predicted"/>
<protein>
    <recommendedName>
        <fullName evidence="2">Tail protein</fullName>
    </recommendedName>
</protein>
<evidence type="ECO:0000313" key="1">
    <source>
        <dbReference type="EMBL" id="XBW75358.1"/>
    </source>
</evidence>